<comment type="caution">
    <text evidence="4">The sequence shown here is derived from an EMBL/GenBank/DDBJ whole genome shotgun (WGS) entry which is preliminary data.</text>
</comment>
<dbReference type="SMART" id="SM00471">
    <property type="entry name" value="HDc"/>
    <property type="match status" value="1"/>
</dbReference>
<dbReference type="CDD" id="cd01007">
    <property type="entry name" value="PBP2_BvgS_HisK_like"/>
    <property type="match status" value="1"/>
</dbReference>
<organism evidence="4 5">
    <name type="scientific">Paraglaciecola aquimarina</name>
    <dbReference type="NCBI Taxonomy" id="1235557"/>
    <lineage>
        <taxon>Bacteria</taxon>
        <taxon>Pseudomonadati</taxon>
        <taxon>Pseudomonadota</taxon>
        <taxon>Gammaproteobacteria</taxon>
        <taxon>Alteromonadales</taxon>
        <taxon>Alteromonadaceae</taxon>
        <taxon>Paraglaciecola</taxon>
    </lineage>
</organism>
<name>A0ABU3SY19_9ALTE</name>
<dbReference type="SMART" id="SM00062">
    <property type="entry name" value="PBPb"/>
    <property type="match status" value="1"/>
</dbReference>
<feature type="transmembrane region" description="Helical" evidence="1">
    <location>
        <begin position="7"/>
        <end position="29"/>
    </location>
</feature>
<dbReference type="RefSeq" id="WP_316026474.1">
    <property type="nucleotide sequence ID" value="NZ_JAWDIO010000002.1"/>
</dbReference>
<keyword evidence="1" id="KW-1133">Transmembrane helix</keyword>
<feature type="domain" description="HAMP" evidence="2">
    <location>
        <begin position="602"/>
        <end position="655"/>
    </location>
</feature>
<dbReference type="CDD" id="cd00077">
    <property type="entry name" value="HDc"/>
    <property type="match status" value="1"/>
</dbReference>
<accession>A0ABU3SY19</accession>
<dbReference type="SUPFAM" id="SSF109604">
    <property type="entry name" value="HD-domain/PDEase-like"/>
    <property type="match status" value="2"/>
</dbReference>
<dbReference type="PROSITE" id="PS51832">
    <property type="entry name" value="HD_GYP"/>
    <property type="match status" value="1"/>
</dbReference>
<dbReference type="InterPro" id="IPR052020">
    <property type="entry name" value="Cyclic_di-GMP/3'3'-cGAMP_PDE"/>
</dbReference>
<dbReference type="InterPro" id="IPR037522">
    <property type="entry name" value="HD_GYP_dom"/>
</dbReference>
<dbReference type="Pfam" id="PF00497">
    <property type="entry name" value="SBP_bac_3"/>
    <property type="match status" value="1"/>
</dbReference>
<sequence>MSIRLTVVAIFVIAVSFTAFIAISLQYYFSYNMAVESTTKVFNITTQNTSENLTLLNSNVENTLQVLSHNPELKQLFFSRQNKKELIDVMLMNPSFYAIYIGLSNGDFSEIINLDASPIIRSQIGAKAIDRWVVIDIVSEQSGKKKYTHFYNEAFKKRETTVVPTTYEPKTRMWFSRASEDQVYKTAPYLFQNLQAPGQTYSLKLPNENSVLAIDIALSSLSSLLRFEDRQATTQLDVEMYLFQQDGELISSNQERLAEEIAIPKPVALPLTDEQQALINKLKTVTVSNELDWAPIDFAISGNPSGYSIDILTLVSQMTGLEFNYINGYTWHELVELFKNNKIQVLNSAYQNEDNRQLGLMSEPFLSSPFSIITMKGKAEITALQQLHGKTLAISADWAIAKHIQQQHPEIKLVILPSVNDVLRSVKNEQYYAGIDNTFILQYSAKQLFIDDLQYHTKVTDKVVELTANLHFVLANDQQQLTDIFNLAISHITPAQKQAITKKWLYNSQQFSELDHMGVVPYKELVSYAKAGQKLDSLYSVTIDGQDKHLYLSKLNGHDEYFALLIPDDVLFSDIKDKVKISIIVTGVMLLILLPLCWFFSIPIVNPIKHLAKQSTRIKNRQYDQFEATNSYIFEIDELAKSMQEMSDSIQRFQQDQSNLIDAFIELIAQAIDDKSPYTAGHCKRVPELGMLLAQAASDSQIDAFAQFKFTSEEQIREFKVAAWLHDCGKITVPEHIVDKGTKLETIYNRIHEIRMRFEVLWRDTEITYLTALQTNPDAQAELLVAKQNTQKQLQEDFAFIAKSNVGGEFMHADDIQKLTELSKITWQRYFDNSLGLSPLEELRIHGSDTLPVTEFLLMDKPEHIIQHDKPIHYKSSLGIKITPPEYRANMGELHNLSISRGTLTKEDRFKINEHIISTIKMLDNLPFPEELANVPRYASTHHETLIGTGYPRKLTATDLSIPERVLVLADVFEALTAADRPYKKAKPLSVAINILHQMVLDKHVDADIFKLFLRSKIYLDYCQKFLPTVQIDEVDIGFYLDHNYT</sequence>
<dbReference type="PANTHER" id="PTHR45228">
    <property type="entry name" value="CYCLIC DI-GMP PHOSPHODIESTERASE TM_0186-RELATED"/>
    <property type="match status" value="1"/>
</dbReference>
<dbReference type="PROSITE" id="PS50885">
    <property type="entry name" value="HAMP"/>
    <property type="match status" value="1"/>
</dbReference>
<dbReference type="Pfam" id="PF13487">
    <property type="entry name" value="HD_5"/>
    <property type="match status" value="1"/>
</dbReference>
<evidence type="ECO:0000313" key="5">
    <source>
        <dbReference type="Proteomes" id="UP001247805"/>
    </source>
</evidence>
<reference evidence="4 5" key="1">
    <citation type="submission" date="2023-10" db="EMBL/GenBank/DDBJ databases">
        <title>Glaciecola aquimarina strain GGW-M5 nov., isolated from a coastal seawater.</title>
        <authorList>
            <person name="Bayburt H."/>
            <person name="Kim J.M."/>
            <person name="Choi B.J."/>
            <person name="Jeon C.O."/>
        </authorList>
    </citation>
    <scope>NUCLEOTIDE SEQUENCE [LARGE SCALE GENOMIC DNA]</scope>
    <source>
        <strain evidence="4 5">KCTC 32108</strain>
    </source>
</reference>
<evidence type="ECO:0000313" key="4">
    <source>
        <dbReference type="EMBL" id="MDU0354904.1"/>
    </source>
</evidence>
<dbReference type="Proteomes" id="UP001247805">
    <property type="component" value="Unassembled WGS sequence"/>
</dbReference>
<dbReference type="PANTHER" id="PTHR45228:SF5">
    <property type="entry name" value="CYCLIC DI-GMP PHOSPHODIESTERASE VC_1348-RELATED"/>
    <property type="match status" value="1"/>
</dbReference>
<keyword evidence="5" id="KW-1185">Reference proteome</keyword>
<evidence type="ECO:0000259" key="3">
    <source>
        <dbReference type="PROSITE" id="PS51832"/>
    </source>
</evidence>
<dbReference type="EMBL" id="JAWDIO010000002">
    <property type="protein sequence ID" value="MDU0354904.1"/>
    <property type="molecule type" value="Genomic_DNA"/>
</dbReference>
<dbReference type="InterPro" id="IPR001638">
    <property type="entry name" value="Solute-binding_3/MltF_N"/>
</dbReference>
<dbReference type="InterPro" id="IPR003607">
    <property type="entry name" value="HD/PDEase_dom"/>
</dbReference>
<dbReference type="SUPFAM" id="SSF53850">
    <property type="entry name" value="Periplasmic binding protein-like II"/>
    <property type="match status" value="1"/>
</dbReference>
<dbReference type="InterPro" id="IPR003660">
    <property type="entry name" value="HAMP_dom"/>
</dbReference>
<proteinExistence type="predicted"/>
<dbReference type="Gene3D" id="1.10.3210.10">
    <property type="entry name" value="Hypothetical protein af1432"/>
    <property type="match status" value="2"/>
</dbReference>
<dbReference type="Gene3D" id="3.40.190.10">
    <property type="entry name" value="Periplasmic binding protein-like II"/>
    <property type="match status" value="2"/>
</dbReference>
<keyword evidence="1" id="KW-0812">Transmembrane</keyword>
<gene>
    <name evidence="4" type="ORF">RS130_14185</name>
</gene>
<evidence type="ECO:0000256" key="1">
    <source>
        <dbReference type="SAM" id="Phobius"/>
    </source>
</evidence>
<evidence type="ECO:0000259" key="2">
    <source>
        <dbReference type="PROSITE" id="PS50885"/>
    </source>
</evidence>
<keyword evidence="1" id="KW-0472">Membrane</keyword>
<dbReference type="Gene3D" id="6.10.340.10">
    <property type="match status" value="1"/>
</dbReference>
<feature type="domain" description="HD-GYP" evidence="3">
    <location>
        <begin position="808"/>
        <end position="1028"/>
    </location>
</feature>
<protein>
    <submittedName>
        <fullName evidence="4">Transporter substrate-binding domain-containing protein</fullName>
    </submittedName>
</protein>